<accession>A0AAI9C8N8</accession>
<evidence type="ECO:0000313" key="6">
    <source>
        <dbReference type="Proteomes" id="UP001214521"/>
    </source>
</evidence>
<dbReference type="Gene3D" id="2.40.50.100">
    <property type="match status" value="1"/>
</dbReference>
<sequence>MKRSIPAVNTLTMIGVATLALGAGFGIARLSAPSETVVDPAKDEASASAPAEAEAAQEVAIPKEYLAAAGISVEPVTSAQVAANITASGSVVAIPGGEAVVVARAAGNVTDVIRQVGDKVKKGEVLARVASPDGARIAADLRVASASLSLAEKNVKRDESLLAQGVLARQEAEASRAAYLTAQAEAQRAALVARTANVDGGGSVNVISPIDGTISSSQVTLGAFVEPQASLYRVTGSNGVEIQASVRAGDTGRIKAGDSVSITRSDGSVTSGKVRSVAAAVGGLTRAATVVITPSAEANGLVVGDGVQVRLVTASGSGEGLSVSEEAVQNIDGKDVLFVRTSKGFTAQPVFIGLRSGGMAQILSGVTAGTPVATRNAFLVKAEMKKSGGDE</sequence>
<dbReference type="InterPro" id="IPR051909">
    <property type="entry name" value="MFP_Cation_Efflux"/>
</dbReference>
<dbReference type="NCBIfam" id="TIGR01730">
    <property type="entry name" value="RND_mfp"/>
    <property type="match status" value="1"/>
</dbReference>
<dbReference type="InterPro" id="IPR058649">
    <property type="entry name" value="CzcB_C"/>
</dbReference>
<gene>
    <name evidence="5" type="ORF">QEK83_000591</name>
</gene>
<evidence type="ECO:0000313" key="5">
    <source>
        <dbReference type="EMBL" id="EKT4439991.1"/>
    </source>
</evidence>
<dbReference type="InterPro" id="IPR006143">
    <property type="entry name" value="RND_pump_MFP"/>
</dbReference>
<dbReference type="Pfam" id="PF25973">
    <property type="entry name" value="BSH_CzcB"/>
    <property type="match status" value="1"/>
</dbReference>
<comment type="similarity">
    <text evidence="1">Belongs to the membrane fusion protein (MFP) (TC 8.A.1) family.</text>
</comment>
<evidence type="ECO:0000259" key="3">
    <source>
        <dbReference type="Pfam" id="PF25973"/>
    </source>
</evidence>
<name>A0AAI9C8N8_STEMA</name>
<reference evidence="5" key="1">
    <citation type="submission" date="2022-07" db="EMBL/GenBank/DDBJ databases">
        <authorList>
            <consortium name="Clinical and Environmental Microbiology Branch: Whole genome sequencing antimicrobial resistance pathogens in the healthcare setting"/>
        </authorList>
    </citation>
    <scope>NUCLEOTIDE SEQUENCE</scope>
    <source>
        <strain evidence="5">Stenotrophomonas_maltophilia_2021CK-00905</strain>
    </source>
</reference>
<protein>
    <submittedName>
        <fullName evidence="5">Efflux RND transporter periplasmic adaptor subunit</fullName>
    </submittedName>
</protein>
<keyword evidence="2" id="KW-0813">Transport</keyword>
<dbReference type="GO" id="GO:0060003">
    <property type="term" value="P:copper ion export"/>
    <property type="evidence" value="ECO:0007669"/>
    <property type="project" value="TreeGrafter"/>
</dbReference>
<proteinExistence type="inferred from homology"/>
<evidence type="ECO:0000256" key="2">
    <source>
        <dbReference type="ARBA" id="ARBA00022448"/>
    </source>
</evidence>
<dbReference type="GO" id="GO:0030313">
    <property type="term" value="C:cell envelope"/>
    <property type="evidence" value="ECO:0007669"/>
    <property type="project" value="TreeGrafter"/>
</dbReference>
<dbReference type="RefSeq" id="WP_014645517.1">
    <property type="nucleotide sequence ID" value="NZ_CP014014.1"/>
</dbReference>
<evidence type="ECO:0000259" key="4">
    <source>
        <dbReference type="Pfam" id="PF25975"/>
    </source>
</evidence>
<dbReference type="SUPFAM" id="SSF111369">
    <property type="entry name" value="HlyD-like secretion proteins"/>
    <property type="match status" value="1"/>
</dbReference>
<comment type="caution">
    <text evidence="5">The sequence shown here is derived from an EMBL/GenBank/DDBJ whole genome shotgun (WGS) entry which is preliminary data.</text>
</comment>
<dbReference type="AlphaFoldDB" id="A0AAI9C8N8"/>
<dbReference type="Gene3D" id="2.40.420.20">
    <property type="match status" value="1"/>
</dbReference>
<dbReference type="PANTHER" id="PTHR30097">
    <property type="entry name" value="CATION EFFLUX SYSTEM PROTEIN CUSB"/>
    <property type="match status" value="1"/>
</dbReference>
<feature type="domain" description="CzcB-like barrel-sandwich hybrid" evidence="3">
    <location>
        <begin position="99"/>
        <end position="235"/>
    </location>
</feature>
<dbReference type="InterPro" id="IPR058647">
    <property type="entry name" value="BSH_CzcB-like"/>
</dbReference>
<organism evidence="5 6">
    <name type="scientific">Stenotrophomonas maltophilia</name>
    <name type="common">Pseudomonas maltophilia</name>
    <name type="synonym">Xanthomonas maltophilia</name>
    <dbReference type="NCBI Taxonomy" id="40324"/>
    <lineage>
        <taxon>Bacteria</taxon>
        <taxon>Pseudomonadati</taxon>
        <taxon>Pseudomonadota</taxon>
        <taxon>Gammaproteobacteria</taxon>
        <taxon>Lysobacterales</taxon>
        <taxon>Lysobacteraceae</taxon>
        <taxon>Stenotrophomonas</taxon>
        <taxon>Stenotrophomonas maltophilia group</taxon>
    </lineage>
</organism>
<feature type="domain" description="CzcB-like C-terminal circularly permuted SH3-like" evidence="4">
    <location>
        <begin position="322"/>
        <end position="381"/>
    </location>
</feature>
<dbReference type="EMBL" id="ABLOMU010000004">
    <property type="protein sequence ID" value="EKT4439991.1"/>
    <property type="molecule type" value="Genomic_DNA"/>
</dbReference>
<dbReference type="Gene3D" id="2.40.30.170">
    <property type="match status" value="1"/>
</dbReference>
<evidence type="ECO:0000256" key="1">
    <source>
        <dbReference type="ARBA" id="ARBA00009477"/>
    </source>
</evidence>
<dbReference type="GO" id="GO:0022857">
    <property type="term" value="F:transmembrane transporter activity"/>
    <property type="evidence" value="ECO:0007669"/>
    <property type="project" value="InterPro"/>
</dbReference>
<dbReference type="Pfam" id="PF25975">
    <property type="entry name" value="CzcB_C"/>
    <property type="match status" value="1"/>
</dbReference>
<dbReference type="GO" id="GO:0016020">
    <property type="term" value="C:membrane"/>
    <property type="evidence" value="ECO:0007669"/>
    <property type="project" value="InterPro"/>
</dbReference>
<dbReference type="GO" id="GO:0015679">
    <property type="term" value="P:plasma membrane copper ion transport"/>
    <property type="evidence" value="ECO:0007669"/>
    <property type="project" value="TreeGrafter"/>
</dbReference>
<dbReference type="Proteomes" id="UP001214521">
    <property type="component" value="Unassembled WGS sequence"/>
</dbReference>
<dbReference type="PANTHER" id="PTHR30097:SF4">
    <property type="entry name" value="SLR6042 PROTEIN"/>
    <property type="match status" value="1"/>
</dbReference>
<dbReference type="Gene3D" id="1.10.287.470">
    <property type="entry name" value="Helix hairpin bin"/>
    <property type="match status" value="1"/>
</dbReference>